<evidence type="ECO:0000256" key="4">
    <source>
        <dbReference type="ARBA" id="ARBA00022452"/>
    </source>
</evidence>
<evidence type="ECO:0000256" key="2">
    <source>
        <dbReference type="ARBA" id="ARBA00009810"/>
    </source>
</evidence>
<dbReference type="InterPro" id="IPR000531">
    <property type="entry name" value="Beta-barrel_TonB"/>
</dbReference>
<evidence type="ECO:0000256" key="15">
    <source>
        <dbReference type="RuleBase" id="RU003357"/>
    </source>
</evidence>
<keyword evidence="4 14" id="KW-1134">Transmembrane beta strand</keyword>
<feature type="domain" description="TonB-dependent receptor plug" evidence="18">
    <location>
        <begin position="75"/>
        <end position="171"/>
    </location>
</feature>
<proteinExistence type="inferred from homology"/>
<sequence length="698" mass="76663">MDMHSTRRRATTLGYRTALLLGCTALAATAPAALRAQETTVLEPVTVSLSGDDDANSIVSFTSTSGVGLANDFLDTPASVSVITSREMQARDVQSVEEAIEYTAGVTTDFYGSDDRFDYFKIRGFDAYAYRDGLTLGDPFGGVREEPYAFERIEVLKGANSTVFGVSDPGGMVNYVSKKPKEERFGEAYVTGGSFNHAEVGFDFGDNITDDATVSYRLTGKFQNSDAEYDYSQDNESFIMGGLTFRPDDATSLTFLYDYLDLDGVPGGGGHPVGSDFPRSVFLGEPDYNYDTTKRSTYTVLFDHDFGSGLTVNASARYSDSDTGFGYAYVYEPVDNGDTIADRYYFGNASTDKNFIFDAHLQYDAYFDFVDSRTLAGVMYNDYSGTNDSYYDLAPGIDWTNPVYSGGPNYTGPYASTDSEQKTTALYMQQELTFADKVIASFGLRNDWLDLSSLNNLSGVETFGDFSEFTGRGGLTYLLTDEVSTYAAYSQSVAPPTLGVDPERGEQYEIGVKYAPQAFPGTFSASVYDLTKNNITRTNPATNMQEAIGEVRVRGVDLEAKAELIDNISFTAAYSYMMSDILENGTAGNVGNQLSFVPNNSASLWVDYEWEGEGRRGDMTFGLGARYQSSYYFDDANTLKSDAAIVFDAAFSYDVAEHTTFQVNVSNLFNEKHVSYGGYGADWYNPGRAVYATLRQTW</sequence>
<feature type="domain" description="TonB-dependent receptor-like beta-barrel" evidence="17">
    <location>
        <begin position="247"/>
        <end position="668"/>
    </location>
</feature>
<evidence type="ECO:0000256" key="11">
    <source>
        <dbReference type="ARBA" id="ARBA00023136"/>
    </source>
</evidence>
<organism evidence="19 20">
    <name type="scientific">Martelella endophytica</name>
    <dbReference type="NCBI Taxonomy" id="1486262"/>
    <lineage>
        <taxon>Bacteria</taxon>
        <taxon>Pseudomonadati</taxon>
        <taxon>Pseudomonadota</taxon>
        <taxon>Alphaproteobacteria</taxon>
        <taxon>Hyphomicrobiales</taxon>
        <taxon>Aurantimonadaceae</taxon>
        <taxon>Martelella</taxon>
    </lineage>
</organism>
<dbReference type="STRING" id="1486262.TM49_15490"/>
<dbReference type="PATRIC" id="fig|1486262.3.peg.3200"/>
<keyword evidence="8" id="KW-0408">Iron</keyword>
<dbReference type="CDD" id="cd01347">
    <property type="entry name" value="ligand_gated_channel"/>
    <property type="match status" value="1"/>
</dbReference>
<reference evidence="19 20" key="1">
    <citation type="journal article" date="2015" name="Genome Announc.">
        <title>Complete genome sequence of Martelella endophytica YC6887, which has antifungal activity associated with a halophyte.</title>
        <authorList>
            <person name="Khan A."/>
            <person name="Khan H."/>
            <person name="Chung E.J."/>
            <person name="Hossain M.T."/>
            <person name="Chung Y.R."/>
        </authorList>
    </citation>
    <scope>NUCLEOTIDE SEQUENCE [LARGE SCALE GENOMIC DNA]</scope>
    <source>
        <strain evidence="19">YC6887</strain>
    </source>
</reference>
<feature type="chain" id="PRO_5002295247" evidence="16">
    <location>
        <begin position="28"/>
        <end position="698"/>
    </location>
</feature>
<evidence type="ECO:0000256" key="6">
    <source>
        <dbReference type="ARBA" id="ARBA00022692"/>
    </source>
</evidence>
<dbReference type="Proteomes" id="UP000032611">
    <property type="component" value="Chromosome"/>
</dbReference>
<feature type="signal peptide" evidence="16">
    <location>
        <begin position="1"/>
        <end position="27"/>
    </location>
</feature>
<dbReference type="InterPro" id="IPR010105">
    <property type="entry name" value="TonB_sidphr_rcpt"/>
</dbReference>
<dbReference type="AlphaFoldDB" id="A0A0D5LSK0"/>
<evidence type="ECO:0000256" key="10">
    <source>
        <dbReference type="ARBA" id="ARBA00023077"/>
    </source>
</evidence>
<keyword evidence="3 14" id="KW-0813">Transport</keyword>
<dbReference type="GO" id="GO:0038023">
    <property type="term" value="F:signaling receptor activity"/>
    <property type="evidence" value="ECO:0007669"/>
    <property type="project" value="InterPro"/>
</dbReference>
<dbReference type="PANTHER" id="PTHR32552">
    <property type="entry name" value="FERRICHROME IRON RECEPTOR-RELATED"/>
    <property type="match status" value="1"/>
</dbReference>
<dbReference type="NCBIfam" id="TIGR01783">
    <property type="entry name" value="TonB-siderophor"/>
    <property type="match status" value="1"/>
</dbReference>
<evidence type="ECO:0000256" key="13">
    <source>
        <dbReference type="ARBA" id="ARBA00023237"/>
    </source>
</evidence>
<keyword evidence="10 15" id="KW-0798">TonB box</keyword>
<keyword evidence="12" id="KW-0675">Receptor</keyword>
<dbReference type="GO" id="GO:0009279">
    <property type="term" value="C:cell outer membrane"/>
    <property type="evidence" value="ECO:0007669"/>
    <property type="project" value="UniProtKB-SubCell"/>
</dbReference>
<keyword evidence="13 14" id="KW-0998">Cell outer membrane</keyword>
<evidence type="ECO:0000256" key="12">
    <source>
        <dbReference type="ARBA" id="ARBA00023170"/>
    </source>
</evidence>
<gene>
    <name evidence="19" type="ORF">TM49_15490</name>
</gene>
<dbReference type="EMBL" id="CP010803">
    <property type="protein sequence ID" value="AJY46757.1"/>
    <property type="molecule type" value="Genomic_DNA"/>
</dbReference>
<dbReference type="InterPro" id="IPR036942">
    <property type="entry name" value="Beta-barrel_TonB_sf"/>
</dbReference>
<comment type="subcellular location">
    <subcellularLocation>
        <location evidence="1 14">Cell outer membrane</location>
        <topology evidence="1 14">Multi-pass membrane protein</topology>
    </subcellularLocation>
</comment>
<dbReference type="Pfam" id="PF07715">
    <property type="entry name" value="Plug"/>
    <property type="match status" value="1"/>
</dbReference>
<dbReference type="OrthoDB" id="9760333at2"/>
<evidence type="ECO:0000256" key="9">
    <source>
        <dbReference type="ARBA" id="ARBA00023065"/>
    </source>
</evidence>
<dbReference type="HOGENOM" id="CLU_008287_9_0_5"/>
<evidence type="ECO:0000313" key="19">
    <source>
        <dbReference type="EMBL" id="AJY46757.1"/>
    </source>
</evidence>
<evidence type="ECO:0000259" key="17">
    <source>
        <dbReference type="Pfam" id="PF00593"/>
    </source>
</evidence>
<dbReference type="KEGG" id="mey:TM49_15490"/>
<protein>
    <submittedName>
        <fullName evidence="19">Ligand-gated channel</fullName>
    </submittedName>
</protein>
<evidence type="ECO:0000256" key="16">
    <source>
        <dbReference type="SAM" id="SignalP"/>
    </source>
</evidence>
<evidence type="ECO:0000256" key="7">
    <source>
        <dbReference type="ARBA" id="ARBA00022729"/>
    </source>
</evidence>
<evidence type="ECO:0000256" key="1">
    <source>
        <dbReference type="ARBA" id="ARBA00004571"/>
    </source>
</evidence>
<dbReference type="Gene3D" id="2.170.130.10">
    <property type="entry name" value="TonB-dependent receptor, plug domain"/>
    <property type="match status" value="1"/>
</dbReference>
<keyword evidence="20" id="KW-1185">Reference proteome</keyword>
<dbReference type="InterPro" id="IPR037066">
    <property type="entry name" value="Plug_dom_sf"/>
</dbReference>
<evidence type="ECO:0000256" key="3">
    <source>
        <dbReference type="ARBA" id="ARBA00022448"/>
    </source>
</evidence>
<keyword evidence="11 14" id="KW-0472">Membrane</keyword>
<evidence type="ECO:0000256" key="14">
    <source>
        <dbReference type="PROSITE-ProRule" id="PRU01360"/>
    </source>
</evidence>
<dbReference type="Gene3D" id="2.40.170.20">
    <property type="entry name" value="TonB-dependent receptor, beta-barrel domain"/>
    <property type="match status" value="1"/>
</dbReference>
<evidence type="ECO:0000313" key="20">
    <source>
        <dbReference type="Proteomes" id="UP000032611"/>
    </source>
</evidence>
<dbReference type="RefSeq" id="WP_045682587.1">
    <property type="nucleotide sequence ID" value="NZ_CP010803.1"/>
</dbReference>
<dbReference type="PROSITE" id="PS52016">
    <property type="entry name" value="TONB_DEPENDENT_REC_3"/>
    <property type="match status" value="1"/>
</dbReference>
<dbReference type="PANTHER" id="PTHR32552:SF68">
    <property type="entry name" value="FERRICHROME OUTER MEMBRANE TRANSPORTER_PHAGE RECEPTOR"/>
    <property type="match status" value="1"/>
</dbReference>
<keyword evidence="6 14" id="KW-0812">Transmembrane</keyword>
<name>A0A0D5LSK0_MAREN</name>
<dbReference type="GO" id="GO:0015344">
    <property type="term" value="F:siderophore uptake transmembrane transporter activity"/>
    <property type="evidence" value="ECO:0007669"/>
    <property type="project" value="TreeGrafter"/>
</dbReference>
<comment type="similarity">
    <text evidence="2 14 15">Belongs to the TonB-dependent receptor family.</text>
</comment>
<dbReference type="InterPro" id="IPR012910">
    <property type="entry name" value="Plug_dom"/>
</dbReference>
<dbReference type="InterPro" id="IPR039426">
    <property type="entry name" value="TonB-dep_rcpt-like"/>
</dbReference>
<accession>A0A0D5LSK0</accession>
<evidence type="ECO:0000256" key="8">
    <source>
        <dbReference type="ARBA" id="ARBA00023004"/>
    </source>
</evidence>
<evidence type="ECO:0000256" key="5">
    <source>
        <dbReference type="ARBA" id="ARBA00022496"/>
    </source>
</evidence>
<dbReference type="Pfam" id="PF00593">
    <property type="entry name" value="TonB_dep_Rec_b-barrel"/>
    <property type="match status" value="1"/>
</dbReference>
<keyword evidence="7 16" id="KW-0732">Signal</keyword>
<evidence type="ECO:0000259" key="18">
    <source>
        <dbReference type="Pfam" id="PF07715"/>
    </source>
</evidence>
<keyword evidence="9" id="KW-0406">Ion transport</keyword>
<dbReference type="GO" id="GO:0015891">
    <property type="term" value="P:siderophore transport"/>
    <property type="evidence" value="ECO:0007669"/>
    <property type="project" value="InterPro"/>
</dbReference>
<keyword evidence="5" id="KW-0410">Iron transport</keyword>
<dbReference type="SUPFAM" id="SSF56935">
    <property type="entry name" value="Porins"/>
    <property type="match status" value="1"/>
</dbReference>